<accession>A0A934TZF9</accession>
<evidence type="ECO:0000313" key="3">
    <source>
        <dbReference type="Proteomes" id="UP000633365"/>
    </source>
</evidence>
<dbReference type="RefSeq" id="WP_201427218.1">
    <property type="nucleotide sequence ID" value="NZ_JAEQMG010000048.1"/>
</dbReference>
<feature type="transmembrane region" description="Helical" evidence="1">
    <location>
        <begin position="78"/>
        <end position="99"/>
    </location>
</feature>
<dbReference type="Pfam" id="PF20122">
    <property type="entry name" value="DUF6512"/>
    <property type="match status" value="1"/>
</dbReference>
<dbReference type="EMBL" id="JAEQMG010000048">
    <property type="protein sequence ID" value="MBK6088320.1"/>
    <property type="molecule type" value="Genomic_DNA"/>
</dbReference>
<keyword evidence="1" id="KW-0812">Transmembrane</keyword>
<protein>
    <recommendedName>
        <fullName evidence="4">Transmembrane protein</fullName>
    </recommendedName>
</protein>
<dbReference type="Proteomes" id="UP000633365">
    <property type="component" value="Unassembled WGS sequence"/>
</dbReference>
<keyword evidence="1" id="KW-0472">Membrane</keyword>
<feature type="transmembrane region" description="Helical" evidence="1">
    <location>
        <begin position="12"/>
        <end position="41"/>
    </location>
</feature>
<feature type="transmembrane region" description="Helical" evidence="1">
    <location>
        <begin position="53"/>
        <end position="71"/>
    </location>
</feature>
<dbReference type="AlphaFoldDB" id="A0A934TZF9"/>
<reference evidence="2" key="1">
    <citation type="submission" date="2021-01" db="EMBL/GenBank/DDBJ databases">
        <title>Genome public.</title>
        <authorList>
            <person name="Liu C."/>
            <person name="Sun Q."/>
        </authorList>
    </citation>
    <scope>NUCLEOTIDE SEQUENCE</scope>
    <source>
        <strain evidence="2">M6</strain>
    </source>
</reference>
<evidence type="ECO:0008006" key="4">
    <source>
        <dbReference type="Google" id="ProtNLM"/>
    </source>
</evidence>
<feature type="transmembrane region" description="Helical" evidence="1">
    <location>
        <begin position="138"/>
        <end position="159"/>
    </location>
</feature>
<feature type="transmembrane region" description="Helical" evidence="1">
    <location>
        <begin position="105"/>
        <end position="126"/>
    </location>
</feature>
<dbReference type="InterPro" id="IPR045407">
    <property type="entry name" value="DUF6512"/>
</dbReference>
<name>A0A934TZF9_9FIRM</name>
<proteinExistence type="predicted"/>
<gene>
    <name evidence="2" type="ORF">JKK62_06555</name>
</gene>
<keyword evidence="1" id="KW-1133">Transmembrane helix</keyword>
<sequence length="185" mass="20705">MDKKNIALSEAAGCVLIYSVAVLLHFAYPLSCGAALSIVFGAVNESVWEHTKIFAAPYIGWALIQLCWLRVHFRQYVVAKVIGLYLLAGMIIGSSYLMSLFSDHAVLWADIAASLIAVLTAQGLTYRLETDENRLKDYFYPALMLLGLYYLMFFSFTIFPPKTELFRDPVSGGFGIVEKIAEKER</sequence>
<keyword evidence="3" id="KW-1185">Reference proteome</keyword>
<organism evidence="2 3">
    <name type="scientific">Ruminococcus difficilis</name>
    <dbReference type="NCBI Taxonomy" id="2763069"/>
    <lineage>
        <taxon>Bacteria</taxon>
        <taxon>Bacillati</taxon>
        <taxon>Bacillota</taxon>
        <taxon>Clostridia</taxon>
        <taxon>Eubacteriales</taxon>
        <taxon>Oscillospiraceae</taxon>
        <taxon>Ruminococcus</taxon>
    </lineage>
</organism>
<evidence type="ECO:0000256" key="1">
    <source>
        <dbReference type="SAM" id="Phobius"/>
    </source>
</evidence>
<evidence type="ECO:0000313" key="2">
    <source>
        <dbReference type="EMBL" id="MBK6088320.1"/>
    </source>
</evidence>
<comment type="caution">
    <text evidence="2">The sequence shown here is derived from an EMBL/GenBank/DDBJ whole genome shotgun (WGS) entry which is preliminary data.</text>
</comment>